<dbReference type="AlphaFoldDB" id="A0ABD0YSH2"/>
<feature type="compositionally biased region" description="Basic residues" evidence="1">
    <location>
        <begin position="191"/>
        <end position="215"/>
    </location>
</feature>
<feature type="signal peptide" evidence="2">
    <location>
        <begin position="1"/>
        <end position="20"/>
    </location>
</feature>
<feature type="compositionally biased region" description="Pro residues" evidence="1">
    <location>
        <begin position="127"/>
        <end position="190"/>
    </location>
</feature>
<dbReference type="Proteomes" id="UP001558652">
    <property type="component" value="Unassembled WGS sequence"/>
</dbReference>
<evidence type="ECO:0000313" key="3">
    <source>
        <dbReference type="EMBL" id="KAL1122753.1"/>
    </source>
</evidence>
<evidence type="ECO:0000256" key="2">
    <source>
        <dbReference type="SAM" id="SignalP"/>
    </source>
</evidence>
<feature type="region of interest" description="Disordered" evidence="1">
    <location>
        <begin position="392"/>
        <end position="487"/>
    </location>
</feature>
<feature type="compositionally biased region" description="Low complexity" evidence="1">
    <location>
        <begin position="443"/>
        <end position="452"/>
    </location>
</feature>
<feature type="region of interest" description="Disordered" evidence="1">
    <location>
        <begin position="127"/>
        <end position="246"/>
    </location>
</feature>
<proteinExistence type="predicted"/>
<feature type="compositionally biased region" description="Basic and acidic residues" evidence="1">
    <location>
        <begin position="630"/>
        <end position="648"/>
    </location>
</feature>
<feature type="region of interest" description="Disordered" evidence="1">
    <location>
        <begin position="22"/>
        <end position="110"/>
    </location>
</feature>
<organism evidence="3 4">
    <name type="scientific">Ranatra chinensis</name>
    <dbReference type="NCBI Taxonomy" id="642074"/>
    <lineage>
        <taxon>Eukaryota</taxon>
        <taxon>Metazoa</taxon>
        <taxon>Ecdysozoa</taxon>
        <taxon>Arthropoda</taxon>
        <taxon>Hexapoda</taxon>
        <taxon>Insecta</taxon>
        <taxon>Pterygota</taxon>
        <taxon>Neoptera</taxon>
        <taxon>Paraneoptera</taxon>
        <taxon>Hemiptera</taxon>
        <taxon>Heteroptera</taxon>
        <taxon>Panheteroptera</taxon>
        <taxon>Nepomorpha</taxon>
        <taxon>Nepidae</taxon>
        <taxon>Ranatrinae</taxon>
        <taxon>Ranatra</taxon>
    </lineage>
</organism>
<protein>
    <submittedName>
        <fullName evidence="3">Uncharacterized protein</fullName>
    </submittedName>
</protein>
<feature type="compositionally biased region" description="Pro residues" evidence="1">
    <location>
        <begin position="216"/>
        <end position="226"/>
    </location>
</feature>
<evidence type="ECO:0000313" key="4">
    <source>
        <dbReference type="Proteomes" id="UP001558652"/>
    </source>
</evidence>
<reference evidence="3 4" key="1">
    <citation type="submission" date="2024-07" db="EMBL/GenBank/DDBJ databases">
        <title>Chromosome-level genome assembly of the water stick insect Ranatra chinensis (Heteroptera: Nepidae).</title>
        <authorList>
            <person name="Liu X."/>
        </authorList>
    </citation>
    <scope>NUCLEOTIDE SEQUENCE [LARGE SCALE GENOMIC DNA]</scope>
    <source>
        <strain evidence="3">Cailab_2021Rc</strain>
        <tissue evidence="3">Muscle</tissue>
    </source>
</reference>
<feature type="compositionally biased region" description="Pro residues" evidence="1">
    <location>
        <begin position="424"/>
        <end position="442"/>
    </location>
</feature>
<feature type="compositionally biased region" description="Pro residues" evidence="1">
    <location>
        <begin position="70"/>
        <end position="81"/>
    </location>
</feature>
<feature type="compositionally biased region" description="Polar residues" evidence="1">
    <location>
        <begin position="22"/>
        <end position="42"/>
    </location>
</feature>
<name>A0ABD0YSH2_9HEMI</name>
<accession>A0ABD0YSH2</accession>
<dbReference type="PRINTS" id="PR01217">
    <property type="entry name" value="PRICHEXTENSN"/>
</dbReference>
<evidence type="ECO:0000256" key="1">
    <source>
        <dbReference type="SAM" id="MobiDB-lite"/>
    </source>
</evidence>
<comment type="caution">
    <text evidence="3">The sequence shown here is derived from an EMBL/GenBank/DDBJ whole genome shotgun (WGS) entry which is preliminary data.</text>
</comment>
<gene>
    <name evidence="3" type="ORF">AAG570_003080</name>
</gene>
<sequence length="648" mass="67712">MVPLLLVFLLTDTAVGVVTSAQNGTSSSVQGDSEASASSTSANRREAPHFGEPAQLPPPLSSLSDSYGAPLPPDSYGPPKPVYGLPKPVYGPPELVGPQPQEVFAHPPKPVYGPPPKPVYGPPKPVYGPPKPIFRPPKPVYGPPKPVFSRPPKPIYGPPKLPPPTDFYGPPLPPKPHYGPPKPTYGPPPPRPKHVYGPPHHHHGGHHHHHGHPHHPPGIPSPPTPPEITYDGWHPIPGVAPRPQEHQQVGIEYGVPQGQGLDQAPPPVPGLEYGVPTATLVATGAGGDGSFGEATCCGPAPHLESTSGPLISGAYSVVSTGGLQHQVLHNIGAEIGVDIAPPLPQTSLTYGVPSGDPSTIYGPPIVSTHVVHPQPNLDGHFVSPKPVYGAPPTSVVEVSQGYGGPPPPPPKHRSPGKSFGGGLAPPPPPVHETYGGPPPPPSGSYGAPHPGATYGVPTVNGNPSTEYGVPPPPPLTEEHGTDSTFGTFGVQISSCCGTPPPHIGHPPAGHPHTAEHSLGLAYGVPSGKQIEGPNLQPKVPVKFREPVPKGLIEAIGESVQFKSSGQGRPFQGGTYIPPSVPEVAHTDHHNLGDNHLQSAQDIGHQQLLGDSHIQVSKNTKPRNKFFNYESRPEDKCGKEWEVKEQPAT</sequence>
<dbReference type="EMBL" id="JBFDAA010000013">
    <property type="protein sequence ID" value="KAL1122753.1"/>
    <property type="molecule type" value="Genomic_DNA"/>
</dbReference>
<feature type="chain" id="PRO_5044885984" evidence="2">
    <location>
        <begin position="21"/>
        <end position="648"/>
    </location>
</feature>
<keyword evidence="2" id="KW-0732">Signal</keyword>
<keyword evidence="4" id="KW-1185">Reference proteome</keyword>
<feature type="region of interest" description="Disordered" evidence="1">
    <location>
        <begin position="616"/>
        <end position="648"/>
    </location>
</feature>